<evidence type="ECO:0000259" key="4">
    <source>
        <dbReference type="PROSITE" id="PS01124"/>
    </source>
</evidence>
<dbReference type="InterPro" id="IPR009057">
    <property type="entry name" value="Homeodomain-like_sf"/>
</dbReference>
<accession>A0A7W2PS41</accession>
<evidence type="ECO:0000313" key="5">
    <source>
        <dbReference type="EMBL" id="MBA6058746.1"/>
    </source>
</evidence>
<sequence>MKAVSATTSERSTTTGSFIRALALSKFTEFASNEGLRPAAMLRLLSLPADVEQSPQQILAYQRYCGLLDLCAQHAEHALFGLRFGMHQGLAVFGDMLYLIGSTQSVGEALLELKDNYAVFNGAVSMELLPARELVCLEFSTPGQYGPGQFQAAELMCAVALKLLRAMIGDEWQPDHVAFTHAPLGCQQDYKSILGSRPMFSSSYTGLVFPRDVLSLPLNAKDTALHQLLERHIGRMERLSSAALPGSIKQLLRHLLPSGRATVDKAASWMVMNPRSLQRQLFAEGTSFQQLLDEVRQEIAQHYLNDPAISMSRLATLLGYADSSGFSRAFHRWFGLTPLQWQRKTGLARQPRLLRDRKNYNGLAAAE</sequence>
<proteinExistence type="predicted"/>
<dbReference type="AlphaFoldDB" id="A0A7W2PS41"/>
<evidence type="ECO:0000256" key="3">
    <source>
        <dbReference type="ARBA" id="ARBA00023163"/>
    </source>
</evidence>
<dbReference type="InterPro" id="IPR018060">
    <property type="entry name" value="HTH_AraC"/>
</dbReference>
<evidence type="ECO:0000256" key="2">
    <source>
        <dbReference type="ARBA" id="ARBA00023125"/>
    </source>
</evidence>
<dbReference type="PANTHER" id="PTHR47894">
    <property type="entry name" value="HTH-TYPE TRANSCRIPTIONAL REGULATOR GADX"/>
    <property type="match status" value="1"/>
</dbReference>
<dbReference type="EMBL" id="JACGCU010000007">
    <property type="protein sequence ID" value="MBA6058746.1"/>
    <property type="molecule type" value="Genomic_DNA"/>
</dbReference>
<organism evidence="5 6">
    <name type="scientific">Pseudomonas juntendi</name>
    <dbReference type="NCBI Taxonomy" id="2666183"/>
    <lineage>
        <taxon>Bacteria</taxon>
        <taxon>Pseudomonadati</taxon>
        <taxon>Pseudomonadota</taxon>
        <taxon>Gammaproteobacteria</taxon>
        <taxon>Pseudomonadales</taxon>
        <taxon>Pseudomonadaceae</taxon>
        <taxon>Pseudomonas</taxon>
    </lineage>
</organism>
<feature type="domain" description="HTH araC/xylS-type" evidence="4">
    <location>
        <begin position="246"/>
        <end position="344"/>
    </location>
</feature>
<dbReference type="RefSeq" id="WP_115294139.1">
    <property type="nucleotide sequence ID" value="NZ_JACGCU010000007.1"/>
</dbReference>
<dbReference type="SMART" id="SM00342">
    <property type="entry name" value="HTH_ARAC"/>
    <property type="match status" value="1"/>
</dbReference>
<gene>
    <name evidence="5" type="ORF">H4C44_06105</name>
</gene>
<dbReference type="GO" id="GO:0005829">
    <property type="term" value="C:cytosol"/>
    <property type="evidence" value="ECO:0007669"/>
    <property type="project" value="TreeGrafter"/>
</dbReference>
<keyword evidence="1" id="KW-0805">Transcription regulation</keyword>
<dbReference type="PROSITE" id="PS01124">
    <property type="entry name" value="HTH_ARAC_FAMILY_2"/>
    <property type="match status" value="1"/>
</dbReference>
<dbReference type="GO" id="GO:0000976">
    <property type="term" value="F:transcription cis-regulatory region binding"/>
    <property type="evidence" value="ECO:0007669"/>
    <property type="project" value="TreeGrafter"/>
</dbReference>
<keyword evidence="3" id="KW-0804">Transcription</keyword>
<dbReference type="Pfam" id="PF12625">
    <property type="entry name" value="Arabinose_bd"/>
    <property type="match status" value="1"/>
</dbReference>
<dbReference type="Proteomes" id="UP000556620">
    <property type="component" value="Unassembled WGS sequence"/>
</dbReference>
<keyword evidence="2" id="KW-0238">DNA-binding</keyword>
<comment type="caution">
    <text evidence="5">The sequence shown here is derived from an EMBL/GenBank/DDBJ whole genome shotgun (WGS) entry which is preliminary data.</text>
</comment>
<name>A0A7W2PS41_9PSED</name>
<dbReference type="Gene3D" id="1.10.10.60">
    <property type="entry name" value="Homeodomain-like"/>
    <property type="match status" value="1"/>
</dbReference>
<dbReference type="SUPFAM" id="SSF46689">
    <property type="entry name" value="Homeodomain-like"/>
    <property type="match status" value="1"/>
</dbReference>
<reference evidence="5 6" key="1">
    <citation type="submission" date="2020-07" db="EMBL/GenBank/DDBJ databases">
        <title>Diversity of carbapenemase encoding genes among Pseudomonas putida group clinical isolates in a tertiary Brazilian hospital.</title>
        <authorList>
            <person name="Alberto-Lei F."/>
            <person name="Nodari C.S."/>
            <person name="Streling A.P."/>
            <person name="Paulino J.T."/>
            <person name="Bessa-Neto F.O."/>
            <person name="Cayo R."/>
            <person name="Gales A.C."/>
        </authorList>
    </citation>
    <scope>NUCLEOTIDE SEQUENCE [LARGE SCALE GENOMIC DNA]</scope>
    <source>
        <strain evidence="5 6">14535</strain>
    </source>
</reference>
<dbReference type="Pfam" id="PF12833">
    <property type="entry name" value="HTH_18"/>
    <property type="match status" value="1"/>
</dbReference>
<dbReference type="InterPro" id="IPR032687">
    <property type="entry name" value="AraC-type_N"/>
</dbReference>
<evidence type="ECO:0000256" key="1">
    <source>
        <dbReference type="ARBA" id="ARBA00023015"/>
    </source>
</evidence>
<evidence type="ECO:0000313" key="6">
    <source>
        <dbReference type="Proteomes" id="UP000556620"/>
    </source>
</evidence>
<protein>
    <submittedName>
        <fullName evidence="5">AraC family transcriptional regulator ligand-binding domain-containing protein</fullName>
    </submittedName>
</protein>
<dbReference type="PANTHER" id="PTHR47894:SF4">
    <property type="entry name" value="HTH-TYPE TRANSCRIPTIONAL REGULATOR GADX"/>
    <property type="match status" value="1"/>
</dbReference>
<dbReference type="GO" id="GO:0003700">
    <property type="term" value="F:DNA-binding transcription factor activity"/>
    <property type="evidence" value="ECO:0007669"/>
    <property type="project" value="InterPro"/>
</dbReference>